<dbReference type="PANTHER" id="PTHR30309">
    <property type="entry name" value="INNER MEMBRANE PROTEIN YGIH"/>
    <property type="match status" value="1"/>
</dbReference>
<organism evidence="11 12">
    <name type="scientific">Fructobacillus apis</name>
    <dbReference type="NCBI Taxonomy" id="2935017"/>
    <lineage>
        <taxon>Bacteria</taxon>
        <taxon>Bacillati</taxon>
        <taxon>Bacillota</taxon>
        <taxon>Bacilli</taxon>
        <taxon>Lactobacillales</taxon>
        <taxon>Lactobacillaceae</taxon>
        <taxon>Fructobacillus</taxon>
    </lineage>
</organism>
<comment type="subunit">
    <text evidence="10">Probably interacts with PlsX.</text>
</comment>
<proteinExistence type="inferred from homology"/>
<dbReference type="NCBIfam" id="TIGR00023">
    <property type="entry name" value="glycerol-3-phosphate 1-O-acyltransferase PlsY"/>
    <property type="match status" value="1"/>
</dbReference>
<keyword evidence="7 10" id="KW-0472">Membrane</keyword>
<comment type="subcellular location">
    <subcellularLocation>
        <location evidence="10">Cell membrane</location>
        <topology evidence="10">Multi-pass membrane protein</topology>
    </subcellularLocation>
</comment>
<feature type="transmembrane region" description="Helical" evidence="10">
    <location>
        <begin position="6"/>
        <end position="28"/>
    </location>
</feature>
<comment type="pathway">
    <text evidence="10">Lipid metabolism; phospholipid metabolism.</text>
</comment>
<dbReference type="HAMAP" id="MF_01043">
    <property type="entry name" value="PlsY"/>
    <property type="match status" value="1"/>
</dbReference>
<keyword evidence="6 10" id="KW-0443">Lipid metabolism</keyword>
<evidence type="ECO:0000256" key="10">
    <source>
        <dbReference type="HAMAP-Rule" id="MF_01043"/>
    </source>
</evidence>
<dbReference type="RefSeq" id="WP_252443706.1">
    <property type="nucleotide sequence ID" value="NZ_JAMWYK010000006.1"/>
</dbReference>
<evidence type="ECO:0000256" key="7">
    <source>
        <dbReference type="ARBA" id="ARBA00023136"/>
    </source>
</evidence>
<keyword evidence="2 10" id="KW-0444">Lipid biosynthesis</keyword>
<accession>A0ABT0ZR90</accession>
<keyword evidence="4 10" id="KW-0812">Transmembrane</keyword>
<feature type="transmembrane region" description="Helical" evidence="10">
    <location>
        <begin position="49"/>
        <end position="75"/>
    </location>
</feature>
<evidence type="ECO:0000256" key="4">
    <source>
        <dbReference type="ARBA" id="ARBA00022692"/>
    </source>
</evidence>
<name>A0ABT0ZR90_9LACO</name>
<dbReference type="PANTHER" id="PTHR30309:SF0">
    <property type="entry name" value="GLYCEROL-3-PHOSPHATE ACYLTRANSFERASE-RELATED"/>
    <property type="match status" value="1"/>
</dbReference>
<keyword evidence="12" id="KW-1185">Reference proteome</keyword>
<comment type="function">
    <text evidence="10">Catalyzes the transfer of an acyl group from acyl-phosphate (acyl-PO(4)) to glycerol-3-phosphate (G3P) to form lysophosphatidic acid (LPA). This enzyme utilizes acyl-phosphate as fatty acyl donor, but not acyl-CoA or acyl-ACP.</text>
</comment>
<gene>
    <name evidence="10 11" type="primary">plsY</name>
    <name evidence="11" type="ORF">NFX39_05260</name>
</gene>
<reference evidence="11 12" key="1">
    <citation type="submission" date="2022-06" db="EMBL/GenBank/DDBJ databases">
        <title>Fructobacillus taiwanensis sp. nov., isolated from the honeybee.</title>
        <authorList>
            <person name="Chen Y.-S."/>
            <person name="Wang L.-T."/>
            <person name="Lee Y.-S."/>
            <person name="Chang Y.-C."/>
            <person name="Wu H.-C."/>
            <person name="Liao C.-Y."/>
            <person name="Chen W.-H."/>
            <person name="Deng J.-N."/>
            <person name="Wang Y.-H."/>
        </authorList>
    </citation>
    <scope>NUCLEOTIDE SEQUENCE [LARGE SCALE GENOMIC DNA]</scope>
    <source>
        <strain evidence="11 12">W13</strain>
    </source>
</reference>
<evidence type="ECO:0000256" key="9">
    <source>
        <dbReference type="ARBA" id="ARBA00023264"/>
    </source>
</evidence>
<sequence length="204" mass="22262">MEKTILVFLLAYLLGSLVPGFWIGKLFYHKDIRTEGSGNIGTTNAFRSLGPVAGTTVLVFDMLKGVAAALLPALFHVDINVMYVGLAAILGHTFSLWIGFKGGKAVATSAGVLAVYNPALFWMVVATFILCLVLFSMVSVASMVGFTFASIMSVFYYQDIILSIVAIALTVFVFYRHRQNLGRILKGQESTIPFGLVYWSKKAK</sequence>
<dbReference type="SMART" id="SM01207">
    <property type="entry name" value="G3P_acyltransf"/>
    <property type="match status" value="1"/>
</dbReference>
<evidence type="ECO:0000256" key="1">
    <source>
        <dbReference type="ARBA" id="ARBA00022475"/>
    </source>
</evidence>
<evidence type="ECO:0000313" key="12">
    <source>
        <dbReference type="Proteomes" id="UP001523234"/>
    </source>
</evidence>
<feature type="transmembrane region" description="Helical" evidence="10">
    <location>
        <begin position="155"/>
        <end position="175"/>
    </location>
</feature>
<dbReference type="EC" id="2.3.1.275" evidence="10"/>
<keyword evidence="9 10" id="KW-1208">Phospholipid metabolism</keyword>
<dbReference type="Proteomes" id="UP001523234">
    <property type="component" value="Unassembled WGS sequence"/>
</dbReference>
<keyword evidence="5 10" id="KW-1133">Transmembrane helix</keyword>
<evidence type="ECO:0000313" key="11">
    <source>
        <dbReference type="EMBL" id="MCO0832487.1"/>
    </source>
</evidence>
<feature type="transmembrane region" description="Helical" evidence="10">
    <location>
        <begin position="120"/>
        <end position="149"/>
    </location>
</feature>
<keyword evidence="3 10" id="KW-0808">Transferase</keyword>
<comment type="catalytic activity">
    <reaction evidence="10">
        <text>an acyl phosphate + sn-glycerol 3-phosphate = a 1-acyl-sn-glycero-3-phosphate + phosphate</text>
        <dbReference type="Rhea" id="RHEA:34075"/>
        <dbReference type="ChEBI" id="CHEBI:43474"/>
        <dbReference type="ChEBI" id="CHEBI:57597"/>
        <dbReference type="ChEBI" id="CHEBI:57970"/>
        <dbReference type="ChEBI" id="CHEBI:59918"/>
        <dbReference type="EC" id="2.3.1.275"/>
    </reaction>
</comment>
<comment type="caution">
    <text evidence="11">The sequence shown here is derived from an EMBL/GenBank/DDBJ whole genome shotgun (WGS) entry which is preliminary data.</text>
</comment>
<keyword evidence="11" id="KW-0012">Acyltransferase</keyword>
<keyword evidence="1 10" id="KW-1003">Cell membrane</keyword>
<dbReference type="InterPro" id="IPR003811">
    <property type="entry name" value="G3P_acylTferase_PlsY"/>
</dbReference>
<comment type="similarity">
    <text evidence="10">Belongs to the PlsY family.</text>
</comment>
<evidence type="ECO:0000256" key="2">
    <source>
        <dbReference type="ARBA" id="ARBA00022516"/>
    </source>
</evidence>
<dbReference type="Pfam" id="PF02660">
    <property type="entry name" value="G3P_acyltransf"/>
    <property type="match status" value="1"/>
</dbReference>
<feature type="transmembrane region" description="Helical" evidence="10">
    <location>
        <begin position="81"/>
        <end position="100"/>
    </location>
</feature>
<keyword evidence="8 10" id="KW-0594">Phospholipid biosynthesis</keyword>
<dbReference type="GO" id="GO:0004366">
    <property type="term" value="F:glycerol-3-phosphate O-acyltransferase activity"/>
    <property type="evidence" value="ECO:0007669"/>
    <property type="project" value="UniProtKB-EC"/>
</dbReference>
<evidence type="ECO:0000256" key="6">
    <source>
        <dbReference type="ARBA" id="ARBA00023098"/>
    </source>
</evidence>
<evidence type="ECO:0000256" key="3">
    <source>
        <dbReference type="ARBA" id="ARBA00022679"/>
    </source>
</evidence>
<evidence type="ECO:0000256" key="5">
    <source>
        <dbReference type="ARBA" id="ARBA00022989"/>
    </source>
</evidence>
<evidence type="ECO:0000256" key="8">
    <source>
        <dbReference type="ARBA" id="ARBA00023209"/>
    </source>
</evidence>
<dbReference type="EMBL" id="JAMWYK010000006">
    <property type="protein sequence ID" value="MCO0832487.1"/>
    <property type="molecule type" value="Genomic_DNA"/>
</dbReference>
<protein>
    <recommendedName>
        <fullName evidence="10">Glycerol-3-phosphate acyltransferase</fullName>
    </recommendedName>
    <alternativeName>
        <fullName evidence="10">Acyl-PO4 G3P acyltransferase</fullName>
    </alternativeName>
    <alternativeName>
        <fullName evidence="10">Acyl-phosphate--glycerol-3-phosphate acyltransferase</fullName>
    </alternativeName>
    <alternativeName>
        <fullName evidence="10">G3P acyltransferase</fullName>
        <shortName evidence="10">GPAT</shortName>
        <ecNumber evidence="10">2.3.1.275</ecNumber>
    </alternativeName>
    <alternativeName>
        <fullName evidence="10">Lysophosphatidic acid synthase</fullName>
        <shortName evidence="10">LPA synthase</shortName>
    </alternativeName>
</protein>